<dbReference type="InterPro" id="IPR002110">
    <property type="entry name" value="Ankyrin_rpt"/>
</dbReference>
<dbReference type="Proteomes" id="UP001175000">
    <property type="component" value="Unassembled WGS sequence"/>
</dbReference>
<protein>
    <recommendedName>
        <fullName evidence="3">Ankyrin</fullName>
    </recommendedName>
</protein>
<sequence>MEHPLSLIERLAQELFDLILEVLPVDDTARLSRCSKWLQFRIQPALLGTEVRRSRAMKWACEKGLNTSIRTLLSYGASPTAIVLPDSLCHNSTYTVSTLQLTIKHGLIDTFNLLIELGAGINTGVRPGGASIRNFISDLYYHHPNRPIAVETFLRAGLASQLEQRHRDNMLTRAVNFRPRFDDPTLADWPSPEIVSMLLDSGADPNCVHRDGPRAEADSLSPLSATLLSGRWDLFDLLRARGAEIQGVRKTDHRIWHRRPVHVPIMAAVVAMLRSKGGISVEPVQKCLDAGADINVAVLSRSLNYAKADRGPCMTLITPIDLYLGAANFWANGRDVLQGLQYLLDNGASLDSVTEMPSIYADGMRRNSREELHLDTYRFVVRHPTVRILLDRCQVENLRQPQCLETVKLLIRHGGLGDQPGQVLARYDCNDEMGQELIPFWWDLLDAVMDIMPEKEDRTRLLYEYIVAKGEYPELGTPLAPEPDAFLPRRDQVAQRPNIGELTYATVRYLMLAGANINAALPAPLDRPQTCVFLLCDRYANKRQHFFPRDLPRLLPERIAFLTWLVEEAGVDPSIRATYWSRDGNVNCTAAELLCQEMSQLRDDERGPAEGLILVLGGEPVSQPDKVQHNRALRAVFSFF</sequence>
<evidence type="ECO:0008006" key="3">
    <source>
        <dbReference type="Google" id="ProtNLM"/>
    </source>
</evidence>
<dbReference type="Gene3D" id="1.25.40.20">
    <property type="entry name" value="Ankyrin repeat-containing domain"/>
    <property type="match status" value="1"/>
</dbReference>
<name>A0AA40C3X8_9PEZI</name>
<dbReference type="SMART" id="SM00248">
    <property type="entry name" value="ANK"/>
    <property type="match status" value="4"/>
</dbReference>
<proteinExistence type="predicted"/>
<organism evidence="1 2">
    <name type="scientific">Immersiella caudata</name>
    <dbReference type="NCBI Taxonomy" id="314043"/>
    <lineage>
        <taxon>Eukaryota</taxon>
        <taxon>Fungi</taxon>
        <taxon>Dikarya</taxon>
        <taxon>Ascomycota</taxon>
        <taxon>Pezizomycotina</taxon>
        <taxon>Sordariomycetes</taxon>
        <taxon>Sordariomycetidae</taxon>
        <taxon>Sordariales</taxon>
        <taxon>Lasiosphaeriaceae</taxon>
        <taxon>Immersiella</taxon>
    </lineage>
</organism>
<evidence type="ECO:0000313" key="1">
    <source>
        <dbReference type="EMBL" id="KAK0624140.1"/>
    </source>
</evidence>
<comment type="caution">
    <text evidence="1">The sequence shown here is derived from an EMBL/GenBank/DDBJ whole genome shotgun (WGS) entry which is preliminary data.</text>
</comment>
<dbReference type="InterPro" id="IPR036770">
    <property type="entry name" value="Ankyrin_rpt-contain_sf"/>
</dbReference>
<dbReference type="SUPFAM" id="SSF48403">
    <property type="entry name" value="Ankyrin repeat"/>
    <property type="match status" value="1"/>
</dbReference>
<dbReference type="AlphaFoldDB" id="A0AA40C3X8"/>
<gene>
    <name evidence="1" type="ORF">B0T14DRAFT_495481</name>
</gene>
<reference evidence="1" key="1">
    <citation type="submission" date="2023-06" db="EMBL/GenBank/DDBJ databases">
        <title>Genome-scale phylogeny and comparative genomics of the fungal order Sordariales.</title>
        <authorList>
            <consortium name="Lawrence Berkeley National Laboratory"/>
            <person name="Hensen N."/>
            <person name="Bonometti L."/>
            <person name="Westerberg I."/>
            <person name="Brannstrom I.O."/>
            <person name="Guillou S."/>
            <person name="Cros-Aarteil S."/>
            <person name="Calhoun S."/>
            <person name="Haridas S."/>
            <person name="Kuo A."/>
            <person name="Mondo S."/>
            <person name="Pangilinan J."/>
            <person name="Riley R."/>
            <person name="Labutti K."/>
            <person name="Andreopoulos B."/>
            <person name="Lipzen A."/>
            <person name="Chen C."/>
            <person name="Yanf M."/>
            <person name="Daum C."/>
            <person name="Ng V."/>
            <person name="Clum A."/>
            <person name="Steindorff A."/>
            <person name="Ohm R."/>
            <person name="Martin F."/>
            <person name="Silar P."/>
            <person name="Natvig D."/>
            <person name="Lalanne C."/>
            <person name="Gautier V."/>
            <person name="Ament-Velasquez S.L."/>
            <person name="Kruys A."/>
            <person name="Hutchinson M.I."/>
            <person name="Powell A.J."/>
            <person name="Barry K."/>
            <person name="Miller A.N."/>
            <person name="Grigoriev I.V."/>
            <person name="Debuchy R."/>
            <person name="Gladieux P."/>
            <person name="Thoren M.H."/>
            <person name="Johannesson H."/>
        </authorList>
    </citation>
    <scope>NUCLEOTIDE SEQUENCE</scope>
    <source>
        <strain evidence="1">CBS 606.72</strain>
    </source>
</reference>
<accession>A0AA40C3X8</accession>
<dbReference type="EMBL" id="JAULSU010000003">
    <property type="protein sequence ID" value="KAK0624140.1"/>
    <property type="molecule type" value="Genomic_DNA"/>
</dbReference>
<evidence type="ECO:0000313" key="2">
    <source>
        <dbReference type="Proteomes" id="UP001175000"/>
    </source>
</evidence>
<keyword evidence="2" id="KW-1185">Reference proteome</keyword>